<dbReference type="EMBL" id="GG662368">
    <property type="protein sequence ID" value="EAS05504.1"/>
    <property type="molecule type" value="Genomic_DNA"/>
</dbReference>
<dbReference type="PROSITE" id="PS00616">
    <property type="entry name" value="HIS_ACID_PHOSPHAT_1"/>
    <property type="match status" value="1"/>
</dbReference>
<keyword evidence="7" id="KW-1133">Transmembrane helix</keyword>
<keyword evidence="7" id="KW-0472">Membrane</keyword>
<proteinExistence type="inferred from homology"/>
<protein>
    <submittedName>
        <fullName evidence="9">Histidine acid phosphatase family protein</fullName>
    </submittedName>
</protein>
<dbReference type="InParanoid" id="Q24CF6"/>
<evidence type="ECO:0000256" key="4">
    <source>
        <dbReference type="ARBA" id="ARBA00022801"/>
    </source>
</evidence>
<dbReference type="GeneID" id="7828590"/>
<dbReference type="RefSeq" id="XP_001025749.1">
    <property type="nucleotide sequence ID" value="XM_001025749.3"/>
</dbReference>
<evidence type="ECO:0000256" key="3">
    <source>
        <dbReference type="ARBA" id="ARBA00022729"/>
    </source>
</evidence>
<dbReference type="HOGENOM" id="CLU_030431_1_2_1"/>
<dbReference type="InterPro" id="IPR050645">
    <property type="entry name" value="Histidine_acid_phosphatase"/>
</dbReference>
<keyword evidence="3 8" id="KW-0732">Signal</keyword>
<dbReference type="PANTHER" id="PTHR11567:SF211">
    <property type="entry name" value="PROSTATIC ACID PHOSPHATASE"/>
    <property type="match status" value="1"/>
</dbReference>
<name>Q24CF6_TETTS</name>
<evidence type="ECO:0000256" key="2">
    <source>
        <dbReference type="ARBA" id="ARBA00005375"/>
    </source>
</evidence>
<sequence>MNKSALTILFVIIFSVQVQAQLKFVLELYRHGARVPINSWYDANQQKADSGELTATGQRQHYNLGLKLREEYRGFIPDHYNHSEIYVRSTDVNRTLMSAASHVQGMFPQYTGNLLPSNLSEQYTLPYFKDAQNYLPNTLSALPSNIQVLPIHTQLEDGDIVLQPDSNCNNYSKLKKAFYAEKQDTINFINQQFNNTYQQYSIAVNQTVKNFDDMHSLESTFECDRYNARYVPYFSFDLRENATFLTSLSWNFQFGQPDLLRALNTPFLNQVLAYMNPVVQGKNKNGLKWVMFSAHDTNVHLVSAALNFTSIDCLLNQRFPDQYKPTTPYYNCEQYPHFTASLIFELHQANQTFTENGVVVNNDQFYIKIRRDGKFMNLCETNSTVCTIEEFTKRVNWFVNDFNAVCNQSITKDNSNSEMLVAARTQQTVHTQNIVPINSEKSGSSSTNYYLIVLIIQQIVIFVGAYAYYKSKQSKKAFDFQEFRDIEVAVQN</sequence>
<evidence type="ECO:0000313" key="10">
    <source>
        <dbReference type="Proteomes" id="UP000009168"/>
    </source>
</evidence>
<keyword evidence="10" id="KW-1185">Reference proteome</keyword>
<comment type="similarity">
    <text evidence="2">Belongs to the histidine acid phosphatase family.</text>
</comment>
<dbReference type="AlphaFoldDB" id="Q24CF6"/>
<gene>
    <name evidence="9" type="ORF">TTHERM_00930850</name>
</gene>
<evidence type="ECO:0000256" key="7">
    <source>
        <dbReference type="SAM" id="Phobius"/>
    </source>
</evidence>
<evidence type="ECO:0000256" key="5">
    <source>
        <dbReference type="ARBA" id="ARBA00023157"/>
    </source>
</evidence>
<dbReference type="OrthoDB" id="294308at2759"/>
<dbReference type="Gene3D" id="3.40.50.1240">
    <property type="entry name" value="Phosphoglycerate mutase-like"/>
    <property type="match status" value="1"/>
</dbReference>
<evidence type="ECO:0000256" key="8">
    <source>
        <dbReference type="SAM" id="SignalP"/>
    </source>
</evidence>
<dbReference type="PANTHER" id="PTHR11567">
    <property type="entry name" value="ACID PHOSPHATASE-RELATED"/>
    <property type="match status" value="1"/>
</dbReference>
<keyword evidence="4" id="KW-0378">Hydrolase</keyword>
<dbReference type="Pfam" id="PF00328">
    <property type="entry name" value="His_Phos_2"/>
    <property type="match status" value="1"/>
</dbReference>
<evidence type="ECO:0000256" key="6">
    <source>
        <dbReference type="ARBA" id="ARBA00023180"/>
    </source>
</evidence>
<dbReference type="InterPro" id="IPR000560">
    <property type="entry name" value="His_Pase_clade-2"/>
</dbReference>
<keyword evidence="6" id="KW-0325">Glycoprotein</keyword>
<feature type="signal peptide" evidence="8">
    <location>
        <begin position="1"/>
        <end position="20"/>
    </location>
</feature>
<organism evidence="9 10">
    <name type="scientific">Tetrahymena thermophila (strain SB210)</name>
    <dbReference type="NCBI Taxonomy" id="312017"/>
    <lineage>
        <taxon>Eukaryota</taxon>
        <taxon>Sar</taxon>
        <taxon>Alveolata</taxon>
        <taxon>Ciliophora</taxon>
        <taxon>Intramacronucleata</taxon>
        <taxon>Oligohymenophorea</taxon>
        <taxon>Hymenostomatida</taxon>
        <taxon>Tetrahymenina</taxon>
        <taxon>Tetrahymenidae</taxon>
        <taxon>Tetrahymena</taxon>
    </lineage>
</organism>
<evidence type="ECO:0000256" key="1">
    <source>
        <dbReference type="ARBA" id="ARBA00000032"/>
    </source>
</evidence>
<feature type="transmembrane region" description="Helical" evidence="7">
    <location>
        <begin position="449"/>
        <end position="469"/>
    </location>
</feature>
<accession>Q24CF6</accession>
<dbReference type="CDD" id="cd07061">
    <property type="entry name" value="HP_HAP_like"/>
    <property type="match status" value="1"/>
</dbReference>
<dbReference type="GO" id="GO:0003993">
    <property type="term" value="F:acid phosphatase activity"/>
    <property type="evidence" value="ECO:0007669"/>
    <property type="project" value="UniProtKB-EC"/>
</dbReference>
<dbReference type="InterPro" id="IPR033379">
    <property type="entry name" value="Acid_Pase_AS"/>
</dbReference>
<dbReference type="KEGG" id="tet:TTHERM_00930850"/>
<keyword evidence="5" id="KW-1015">Disulfide bond</keyword>
<dbReference type="eggNOG" id="KOG3720">
    <property type="taxonomic scope" value="Eukaryota"/>
</dbReference>
<keyword evidence="7" id="KW-0812">Transmembrane</keyword>
<reference evidence="10" key="1">
    <citation type="journal article" date="2006" name="PLoS Biol.">
        <title>Macronuclear genome sequence of the ciliate Tetrahymena thermophila, a model eukaryote.</title>
        <authorList>
            <person name="Eisen J.A."/>
            <person name="Coyne R.S."/>
            <person name="Wu M."/>
            <person name="Wu D."/>
            <person name="Thiagarajan M."/>
            <person name="Wortman J.R."/>
            <person name="Badger J.H."/>
            <person name="Ren Q."/>
            <person name="Amedeo P."/>
            <person name="Jones K.M."/>
            <person name="Tallon L.J."/>
            <person name="Delcher A.L."/>
            <person name="Salzberg S.L."/>
            <person name="Silva J.C."/>
            <person name="Haas B.J."/>
            <person name="Majoros W.H."/>
            <person name="Farzad M."/>
            <person name="Carlton J.M."/>
            <person name="Smith R.K. Jr."/>
            <person name="Garg J."/>
            <person name="Pearlman R.E."/>
            <person name="Karrer K.M."/>
            <person name="Sun L."/>
            <person name="Manning G."/>
            <person name="Elde N.C."/>
            <person name="Turkewitz A.P."/>
            <person name="Asai D.J."/>
            <person name="Wilkes D.E."/>
            <person name="Wang Y."/>
            <person name="Cai H."/>
            <person name="Collins K."/>
            <person name="Stewart B.A."/>
            <person name="Lee S.R."/>
            <person name="Wilamowska K."/>
            <person name="Weinberg Z."/>
            <person name="Ruzzo W.L."/>
            <person name="Wloga D."/>
            <person name="Gaertig J."/>
            <person name="Frankel J."/>
            <person name="Tsao C.-C."/>
            <person name="Gorovsky M.A."/>
            <person name="Keeling P.J."/>
            <person name="Waller R.F."/>
            <person name="Patron N.J."/>
            <person name="Cherry J.M."/>
            <person name="Stover N.A."/>
            <person name="Krieger C.J."/>
            <person name="del Toro C."/>
            <person name="Ryder H.F."/>
            <person name="Williamson S.C."/>
            <person name="Barbeau R.A."/>
            <person name="Hamilton E.P."/>
            <person name="Orias E."/>
        </authorList>
    </citation>
    <scope>NUCLEOTIDE SEQUENCE [LARGE SCALE GENOMIC DNA]</scope>
    <source>
        <strain evidence="10">SB210</strain>
    </source>
</reference>
<evidence type="ECO:0000313" key="9">
    <source>
        <dbReference type="EMBL" id="EAS05504.1"/>
    </source>
</evidence>
<comment type="catalytic activity">
    <reaction evidence="1">
        <text>a phosphate monoester + H2O = an alcohol + phosphate</text>
        <dbReference type="Rhea" id="RHEA:15017"/>
        <dbReference type="ChEBI" id="CHEBI:15377"/>
        <dbReference type="ChEBI" id="CHEBI:30879"/>
        <dbReference type="ChEBI" id="CHEBI:43474"/>
        <dbReference type="ChEBI" id="CHEBI:67140"/>
        <dbReference type="EC" id="3.1.3.2"/>
    </reaction>
</comment>
<dbReference type="SUPFAM" id="SSF53254">
    <property type="entry name" value="Phosphoglycerate mutase-like"/>
    <property type="match status" value="1"/>
</dbReference>
<dbReference type="InterPro" id="IPR029033">
    <property type="entry name" value="His_PPase_superfam"/>
</dbReference>
<dbReference type="Proteomes" id="UP000009168">
    <property type="component" value="Unassembled WGS sequence"/>
</dbReference>
<dbReference type="OMA" id="TWYSDEF"/>
<feature type="chain" id="PRO_5004202057" evidence="8">
    <location>
        <begin position="21"/>
        <end position="492"/>
    </location>
</feature>